<dbReference type="Pfam" id="PF07892">
    <property type="entry name" value="DUF1667"/>
    <property type="match status" value="1"/>
</dbReference>
<dbReference type="EMBL" id="JAATLM010000001">
    <property type="protein sequence ID" value="NIZ69895.1"/>
    <property type="molecule type" value="Genomic_DNA"/>
</dbReference>
<dbReference type="InterPro" id="IPR012460">
    <property type="entry name" value="DUF1667"/>
</dbReference>
<dbReference type="AlphaFoldDB" id="A0A968GLB0"/>
<dbReference type="SUPFAM" id="SSF160148">
    <property type="entry name" value="CPE0013-like"/>
    <property type="match status" value="1"/>
</dbReference>
<evidence type="ECO:0000313" key="2">
    <source>
        <dbReference type="Proteomes" id="UP000778951"/>
    </source>
</evidence>
<dbReference type="Gene3D" id="3.10.530.10">
    <property type="entry name" value="CPE0013-like"/>
    <property type="match status" value="1"/>
</dbReference>
<protein>
    <submittedName>
        <fullName evidence="1">DUF1667 domain-containing protein</fullName>
    </submittedName>
</protein>
<reference evidence="1" key="1">
    <citation type="submission" date="2020-03" db="EMBL/GenBank/DDBJ databases">
        <title>Spirochaetal bacteria isolated from arthropods constitute a novel genus Entomospira genus novum within the order Spirochaetales.</title>
        <authorList>
            <person name="Grana-Miraglia L."/>
            <person name="Sikutova S."/>
            <person name="Fingerle V."/>
            <person name="Sing A."/>
            <person name="Castillo-Ramirez S."/>
            <person name="Margos G."/>
            <person name="Rudolf I."/>
        </authorList>
    </citation>
    <scope>NUCLEOTIDE SEQUENCE</scope>
    <source>
        <strain evidence="1">BR149</strain>
    </source>
</reference>
<dbReference type="Proteomes" id="UP000778951">
    <property type="component" value="Unassembled WGS sequence"/>
</dbReference>
<comment type="caution">
    <text evidence="1">The sequence shown here is derived from an EMBL/GenBank/DDBJ whole genome shotgun (WGS) entry which is preliminary data.</text>
</comment>
<name>A0A968GLB0_9SPIO</name>
<dbReference type="PANTHER" id="PTHR39450">
    <property type="entry name" value="MOLYBDOPTERIN OXIDOREDUCTASE, 4FE-4S CLUSTER-BINDING SUBUNIT"/>
    <property type="match status" value="1"/>
</dbReference>
<dbReference type="PANTHER" id="PTHR39450:SF1">
    <property type="entry name" value="DUF1667 DOMAIN-CONTAINING PROTEIN"/>
    <property type="match status" value="1"/>
</dbReference>
<gene>
    <name evidence="1" type="ORF">HCT48_06710</name>
</gene>
<organism evidence="1 2">
    <name type="scientific">Entomospira culicis</name>
    <dbReference type="NCBI Taxonomy" id="2719989"/>
    <lineage>
        <taxon>Bacteria</taxon>
        <taxon>Pseudomonadati</taxon>
        <taxon>Spirochaetota</taxon>
        <taxon>Spirochaetia</taxon>
        <taxon>Spirochaetales</taxon>
        <taxon>Spirochaetaceae</taxon>
        <taxon>Entomospira</taxon>
    </lineage>
</organism>
<dbReference type="RefSeq" id="WP_167695966.1">
    <property type="nucleotide sequence ID" value="NZ_CP118181.1"/>
</dbReference>
<dbReference type="InterPro" id="IPR036593">
    <property type="entry name" value="CPE0013-like_sf"/>
</dbReference>
<accession>A0A968GLB0</accession>
<evidence type="ECO:0000313" key="1">
    <source>
        <dbReference type="EMBL" id="NIZ69895.1"/>
    </source>
</evidence>
<proteinExistence type="predicted"/>
<keyword evidence="2" id="KW-1185">Reference proteome</keyword>
<sequence>MNELQEVICIICPKGCHIEVDRRQEPWEFSGNSCKRGPIYAQKELTAPSRMLTTTIAIKGAIVPRLPVVTSSDVPKERMMDVMKALAKTQVDAPIKVGDVIVSNILDLGVDILATRTLERISH</sequence>